<name>A0ABR6ZHC8_9BURK</name>
<comment type="subcellular location">
    <subcellularLocation>
        <location evidence="1 4">Bacterial flagellum basal body</location>
    </subcellularLocation>
</comment>
<keyword evidence="7" id="KW-0969">Cilium</keyword>
<feature type="domain" description="Flagellar basal-body/hook protein C-terminal" evidence="5">
    <location>
        <begin position="199"/>
        <end position="241"/>
    </location>
</feature>
<sequence>MNGIMGVALQSMQNDAARMERISMNMANALTPAYKREVIVEHTFGDLVQTGMNVKQQTSALEVVTDQRQGTFKVTGQNLDFAISGNGYFEVSTPQGPAYTRQGNFRVDAQGRIVNQQGYPVMGKSGEIIVRNSKPVVDASGLFIEEVNAEAGNMPATSAGQFKLMEFEHASDLIKVGDGMLTAREGVWGSQSKVAQIHQGQLENANINSMQEMVQVMQTMRHFESMQRIAQGYDEMIGSAVRKLGDVS</sequence>
<evidence type="ECO:0000259" key="5">
    <source>
        <dbReference type="Pfam" id="PF06429"/>
    </source>
</evidence>
<evidence type="ECO:0000256" key="3">
    <source>
        <dbReference type="ARBA" id="ARBA00023143"/>
    </source>
</evidence>
<dbReference type="SUPFAM" id="SSF117143">
    <property type="entry name" value="Flagellar hook protein flgE"/>
    <property type="match status" value="1"/>
</dbReference>
<feature type="domain" description="Flagellar hook protein FlgE/F/G-like D1" evidence="6">
    <location>
        <begin position="82"/>
        <end position="130"/>
    </location>
</feature>
<dbReference type="PANTHER" id="PTHR30435">
    <property type="entry name" value="FLAGELLAR PROTEIN"/>
    <property type="match status" value="1"/>
</dbReference>
<comment type="caution">
    <text evidence="7">The sequence shown here is derived from an EMBL/GenBank/DDBJ whole genome shotgun (WGS) entry which is preliminary data.</text>
</comment>
<dbReference type="RefSeq" id="WP_186956844.1">
    <property type="nucleotide sequence ID" value="NZ_JACOFX010000024.1"/>
</dbReference>
<reference evidence="7 8" key="1">
    <citation type="submission" date="2020-08" db="EMBL/GenBank/DDBJ databases">
        <title>Novel species isolated from subtropical streams in China.</title>
        <authorList>
            <person name="Lu H."/>
        </authorList>
    </citation>
    <scope>NUCLEOTIDE SEQUENCE [LARGE SCALE GENOMIC DNA]</scope>
    <source>
        <strain evidence="7 8">NL8W</strain>
    </source>
</reference>
<evidence type="ECO:0000256" key="2">
    <source>
        <dbReference type="ARBA" id="ARBA00009677"/>
    </source>
</evidence>
<organism evidence="7 8">
    <name type="scientific">Undibacterium umbellatum</name>
    <dbReference type="NCBI Taxonomy" id="2762300"/>
    <lineage>
        <taxon>Bacteria</taxon>
        <taxon>Pseudomonadati</taxon>
        <taxon>Pseudomonadota</taxon>
        <taxon>Betaproteobacteria</taxon>
        <taxon>Burkholderiales</taxon>
        <taxon>Oxalobacteraceae</taxon>
        <taxon>Undibacterium</taxon>
    </lineage>
</organism>
<dbReference type="PANTHER" id="PTHR30435:SF19">
    <property type="entry name" value="FLAGELLAR BASAL-BODY ROD PROTEIN FLGG"/>
    <property type="match status" value="1"/>
</dbReference>
<dbReference type="NCBIfam" id="TIGR03506">
    <property type="entry name" value="FlgEFG_subfam"/>
    <property type="match status" value="1"/>
</dbReference>
<protein>
    <submittedName>
        <fullName evidence="7">Flagellar hook-basal body complex protein</fullName>
    </submittedName>
</protein>
<keyword evidence="3 4" id="KW-0975">Bacterial flagellum</keyword>
<dbReference type="Proteomes" id="UP000646911">
    <property type="component" value="Unassembled WGS sequence"/>
</dbReference>
<evidence type="ECO:0000313" key="8">
    <source>
        <dbReference type="Proteomes" id="UP000646911"/>
    </source>
</evidence>
<keyword evidence="7" id="KW-0966">Cell projection</keyword>
<dbReference type="InterPro" id="IPR053967">
    <property type="entry name" value="LlgE_F_G-like_D1"/>
</dbReference>
<evidence type="ECO:0000259" key="6">
    <source>
        <dbReference type="Pfam" id="PF22692"/>
    </source>
</evidence>
<dbReference type="EMBL" id="JACOFX010000024">
    <property type="protein sequence ID" value="MBC3911134.1"/>
    <property type="molecule type" value="Genomic_DNA"/>
</dbReference>
<dbReference type="Pfam" id="PF22692">
    <property type="entry name" value="LlgE_F_G_D1"/>
    <property type="match status" value="1"/>
</dbReference>
<keyword evidence="7" id="KW-0282">Flagellum</keyword>
<proteinExistence type="inferred from homology"/>
<comment type="similarity">
    <text evidence="2 4">Belongs to the flagella basal body rod proteins family.</text>
</comment>
<dbReference type="InterPro" id="IPR010930">
    <property type="entry name" value="Flg_bb/hook_C_dom"/>
</dbReference>
<dbReference type="InterPro" id="IPR020013">
    <property type="entry name" value="Flagellar_FlgE/F/G"/>
</dbReference>
<evidence type="ECO:0000256" key="4">
    <source>
        <dbReference type="RuleBase" id="RU362116"/>
    </source>
</evidence>
<gene>
    <name evidence="7" type="ORF">H8L47_26525</name>
</gene>
<evidence type="ECO:0000313" key="7">
    <source>
        <dbReference type="EMBL" id="MBC3911134.1"/>
    </source>
</evidence>
<dbReference type="InterPro" id="IPR037925">
    <property type="entry name" value="FlgE/F/G-like"/>
</dbReference>
<accession>A0ABR6ZHC8</accession>
<dbReference type="Pfam" id="PF06429">
    <property type="entry name" value="Flg_bbr_C"/>
    <property type="match status" value="1"/>
</dbReference>
<evidence type="ECO:0000256" key="1">
    <source>
        <dbReference type="ARBA" id="ARBA00004117"/>
    </source>
</evidence>
<keyword evidence="8" id="KW-1185">Reference proteome</keyword>